<keyword evidence="2" id="KW-1185">Reference proteome</keyword>
<protein>
    <submittedName>
        <fullName evidence="1">Uncharacterized protein</fullName>
    </submittedName>
</protein>
<dbReference type="Proteomes" id="UP001056120">
    <property type="component" value="Linkage Group LG08"/>
</dbReference>
<dbReference type="EMBL" id="CM042025">
    <property type="protein sequence ID" value="KAI3808976.1"/>
    <property type="molecule type" value="Genomic_DNA"/>
</dbReference>
<evidence type="ECO:0000313" key="1">
    <source>
        <dbReference type="EMBL" id="KAI3808976.1"/>
    </source>
</evidence>
<reference evidence="2" key="1">
    <citation type="journal article" date="2022" name="Mol. Ecol. Resour.">
        <title>The genomes of chicory, endive, great burdock and yacon provide insights into Asteraceae palaeo-polyploidization history and plant inulin production.</title>
        <authorList>
            <person name="Fan W."/>
            <person name="Wang S."/>
            <person name="Wang H."/>
            <person name="Wang A."/>
            <person name="Jiang F."/>
            <person name="Liu H."/>
            <person name="Zhao H."/>
            <person name="Xu D."/>
            <person name="Zhang Y."/>
        </authorList>
    </citation>
    <scope>NUCLEOTIDE SEQUENCE [LARGE SCALE GENOMIC DNA]</scope>
    <source>
        <strain evidence="2">cv. Yunnan</strain>
    </source>
</reference>
<name>A0ACB9INA7_9ASTR</name>
<sequence>MATDVTTRILATAIPNHSMERRMPLQWITSMEAVIKMSECRSDKAVKFAAHSFEEDAIDWWESVKQTKIEAVTDRMTWEDLKNLIMKMYCLQNVVDKIESEFMWFEAGTMTHQEYTTKFNEMAKLVPHLIWRSKRVL</sequence>
<comment type="caution">
    <text evidence="1">The sequence shown here is derived from an EMBL/GenBank/DDBJ whole genome shotgun (WGS) entry which is preliminary data.</text>
</comment>
<accession>A0ACB9INA7</accession>
<evidence type="ECO:0000313" key="2">
    <source>
        <dbReference type="Proteomes" id="UP001056120"/>
    </source>
</evidence>
<reference evidence="1 2" key="2">
    <citation type="journal article" date="2022" name="Mol. Ecol. Resour.">
        <title>The genomes of chicory, endive, great burdock and yacon provide insights into Asteraceae paleo-polyploidization history and plant inulin production.</title>
        <authorList>
            <person name="Fan W."/>
            <person name="Wang S."/>
            <person name="Wang H."/>
            <person name="Wang A."/>
            <person name="Jiang F."/>
            <person name="Liu H."/>
            <person name="Zhao H."/>
            <person name="Xu D."/>
            <person name="Zhang Y."/>
        </authorList>
    </citation>
    <scope>NUCLEOTIDE SEQUENCE [LARGE SCALE GENOMIC DNA]</scope>
    <source>
        <strain evidence="2">cv. Yunnan</strain>
        <tissue evidence="1">Leaves</tissue>
    </source>
</reference>
<organism evidence="1 2">
    <name type="scientific">Smallanthus sonchifolius</name>
    <dbReference type="NCBI Taxonomy" id="185202"/>
    <lineage>
        <taxon>Eukaryota</taxon>
        <taxon>Viridiplantae</taxon>
        <taxon>Streptophyta</taxon>
        <taxon>Embryophyta</taxon>
        <taxon>Tracheophyta</taxon>
        <taxon>Spermatophyta</taxon>
        <taxon>Magnoliopsida</taxon>
        <taxon>eudicotyledons</taxon>
        <taxon>Gunneridae</taxon>
        <taxon>Pentapetalae</taxon>
        <taxon>asterids</taxon>
        <taxon>campanulids</taxon>
        <taxon>Asterales</taxon>
        <taxon>Asteraceae</taxon>
        <taxon>Asteroideae</taxon>
        <taxon>Heliantheae alliance</taxon>
        <taxon>Millerieae</taxon>
        <taxon>Smallanthus</taxon>
    </lineage>
</organism>
<proteinExistence type="predicted"/>
<gene>
    <name evidence="1" type="ORF">L1987_24939</name>
</gene>